<evidence type="ECO:0000256" key="1">
    <source>
        <dbReference type="ARBA" id="ARBA00022801"/>
    </source>
</evidence>
<dbReference type="GO" id="GO:0016787">
    <property type="term" value="F:hydrolase activity"/>
    <property type="evidence" value="ECO:0007669"/>
    <property type="project" value="UniProtKB-KW"/>
</dbReference>
<evidence type="ECO:0000256" key="3">
    <source>
        <dbReference type="SAM" id="MobiDB-lite"/>
    </source>
</evidence>
<reference evidence="6" key="1">
    <citation type="submission" date="2015-07" db="EMBL/GenBank/DDBJ databases">
        <authorList>
            <person name="Teixeira M.M."/>
            <person name="Souza R.C."/>
            <person name="Almeida L.G."/>
            <person name="Vicente V.A."/>
            <person name="de Hoog S."/>
            <person name="Bocca A.L."/>
            <person name="de Almeida S.R."/>
            <person name="Vasconcelos A.T."/>
            <person name="Felipe M.S."/>
        </authorList>
    </citation>
    <scope>NUCLEOTIDE SEQUENCE [LARGE SCALE GENOMIC DNA]</scope>
    <source>
        <strain evidence="6">KSF</strain>
    </source>
</reference>
<dbReference type="VEuPathDB" id="FungiDB:G647_05649"/>
<dbReference type="SUPFAM" id="SSF53474">
    <property type="entry name" value="alpha/beta-Hydrolases"/>
    <property type="match status" value="1"/>
</dbReference>
<comment type="similarity">
    <text evidence="2">Belongs to the AB hydrolase superfamily. Epoxide hydrolase family.</text>
</comment>
<dbReference type="InterPro" id="IPR000639">
    <property type="entry name" value="Epox_hydrolase-like"/>
</dbReference>
<keyword evidence="6" id="KW-1185">Reference proteome</keyword>
<feature type="region of interest" description="Disordered" evidence="3">
    <location>
        <begin position="166"/>
        <end position="191"/>
    </location>
</feature>
<dbReference type="Pfam" id="PF12697">
    <property type="entry name" value="Abhydrolase_6"/>
    <property type="match status" value="1"/>
</dbReference>
<dbReference type="PRINTS" id="PR00412">
    <property type="entry name" value="EPOXHYDRLASE"/>
</dbReference>
<dbReference type="Gene3D" id="3.40.50.1820">
    <property type="entry name" value="alpha/beta hydrolase"/>
    <property type="match status" value="1"/>
</dbReference>
<dbReference type="EMBL" id="LGRB01000010">
    <property type="protein sequence ID" value="OCT50342.1"/>
    <property type="molecule type" value="Genomic_DNA"/>
</dbReference>
<dbReference type="OrthoDB" id="408373at2759"/>
<sequence length="422" mass="47033">MAYTHQDSPADAIDPTTLPPLELPAGVQSRFVDCEPRSLVFHVLESLPRNIPPSGPKPKLILCIHGFPELAFSWRYVLPLLSARGYHAVAFDQRGYGRTFSRRPLEGTSFRPLNLIKDTITLVHALGYTSVSCVVGHDFGAVTASLCGLARPDMFKSVVMMSHPTKGAPQLPLSTSPSYGSPEASPPPPEDMEMALSQLPRPRKHYKWYYCTAPSNKEMTFPTGDELHTFLRGYFHLKSADWDGNRPHKLQGWTAEELAKMPRYYIMDLEDNMREAVARDMAHEDPQVVASRSSRWLPDRALAVYVEEWGRTSFQGGLNWYRIQTQPEIASDVQVWSGANITVPTVFVSGRQDWGTFQEPGAVEAMENGKSVKHGMYRGTVLVDGAGHWVNQEQPENCVQEILKLVAEVEGEAVDDGPGVKL</sequence>
<accession>A0A1C1CPD5</accession>
<gene>
    <name evidence="5" type="ORF">CLCR_07224</name>
</gene>
<protein>
    <submittedName>
        <fullName evidence="5">Epoxide hydrolase</fullName>
    </submittedName>
</protein>
<dbReference type="InterPro" id="IPR000073">
    <property type="entry name" value="AB_hydrolase_1"/>
</dbReference>
<organism evidence="5 6">
    <name type="scientific">Cladophialophora carrionii</name>
    <dbReference type="NCBI Taxonomy" id="86049"/>
    <lineage>
        <taxon>Eukaryota</taxon>
        <taxon>Fungi</taxon>
        <taxon>Dikarya</taxon>
        <taxon>Ascomycota</taxon>
        <taxon>Pezizomycotina</taxon>
        <taxon>Eurotiomycetes</taxon>
        <taxon>Chaetothyriomycetidae</taxon>
        <taxon>Chaetothyriales</taxon>
        <taxon>Herpotrichiellaceae</taxon>
        <taxon>Cladophialophora</taxon>
    </lineage>
</organism>
<proteinExistence type="inferred from homology"/>
<dbReference type="AlphaFoldDB" id="A0A1C1CPD5"/>
<dbReference type="eggNOG" id="KOG4178">
    <property type="taxonomic scope" value="Eukaryota"/>
</dbReference>
<name>A0A1C1CPD5_9EURO</name>
<comment type="caution">
    <text evidence="5">The sequence shown here is derived from an EMBL/GenBank/DDBJ whole genome shotgun (WGS) entry which is preliminary data.</text>
</comment>
<keyword evidence="1 5" id="KW-0378">Hydrolase</keyword>
<feature type="domain" description="AB hydrolase-1" evidence="4">
    <location>
        <begin position="61"/>
        <end position="400"/>
    </location>
</feature>
<dbReference type="InterPro" id="IPR029058">
    <property type="entry name" value="AB_hydrolase_fold"/>
</dbReference>
<evidence type="ECO:0000256" key="2">
    <source>
        <dbReference type="ARBA" id="ARBA00038334"/>
    </source>
</evidence>
<evidence type="ECO:0000313" key="6">
    <source>
        <dbReference type="Proteomes" id="UP000094526"/>
    </source>
</evidence>
<dbReference type="PANTHER" id="PTHR43329">
    <property type="entry name" value="EPOXIDE HYDROLASE"/>
    <property type="match status" value="1"/>
</dbReference>
<evidence type="ECO:0000313" key="5">
    <source>
        <dbReference type="EMBL" id="OCT50342.1"/>
    </source>
</evidence>
<dbReference type="VEuPathDB" id="FungiDB:CLCR_07224"/>
<dbReference type="Proteomes" id="UP000094526">
    <property type="component" value="Unassembled WGS sequence"/>
</dbReference>
<dbReference type="STRING" id="86049.A0A1C1CPD5"/>
<evidence type="ECO:0000259" key="4">
    <source>
        <dbReference type="Pfam" id="PF12697"/>
    </source>
</evidence>